<reference evidence="6" key="1">
    <citation type="journal article" date="2012" name="Science">
        <title>The Paleozoic origin of enzymatic lignin decomposition reconstructed from 31 fungal genomes.</title>
        <authorList>
            <person name="Floudas D."/>
            <person name="Binder M."/>
            <person name="Riley R."/>
            <person name="Barry K."/>
            <person name="Blanchette R.A."/>
            <person name="Henrissat B."/>
            <person name="Martinez A.T."/>
            <person name="Otillar R."/>
            <person name="Spatafora J.W."/>
            <person name="Yadav J.S."/>
            <person name="Aerts A."/>
            <person name="Benoit I."/>
            <person name="Boyd A."/>
            <person name="Carlson A."/>
            <person name="Copeland A."/>
            <person name="Coutinho P.M."/>
            <person name="de Vries R.P."/>
            <person name="Ferreira P."/>
            <person name="Findley K."/>
            <person name="Foster B."/>
            <person name="Gaskell J."/>
            <person name="Glotzer D."/>
            <person name="Gorecki P."/>
            <person name="Heitman J."/>
            <person name="Hesse C."/>
            <person name="Hori C."/>
            <person name="Igarashi K."/>
            <person name="Jurgens J.A."/>
            <person name="Kallen N."/>
            <person name="Kersten P."/>
            <person name="Kohler A."/>
            <person name="Kuees U."/>
            <person name="Kumar T.K.A."/>
            <person name="Kuo A."/>
            <person name="LaButti K."/>
            <person name="Larrondo L.F."/>
            <person name="Lindquist E."/>
            <person name="Ling A."/>
            <person name="Lombard V."/>
            <person name="Lucas S."/>
            <person name="Lundell T."/>
            <person name="Martin R."/>
            <person name="McLaughlin D.J."/>
            <person name="Morgenstern I."/>
            <person name="Morin E."/>
            <person name="Murat C."/>
            <person name="Nagy L.G."/>
            <person name="Nolan M."/>
            <person name="Ohm R.A."/>
            <person name="Patyshakuliyeva A."/>
            <person name="Rokas A."/>
            <person name="Ruiz-Duenas F.J."/>
            <person name="Sabat G."/>
            <person name="Salamov A."/>
            <person name="Samejima M."/>
            <person name="Schmutz J."/>
            <person name="Slot J.C."/>
            <person name="St John F."/>
            <person name="Stenlid J."/>
            <person name="Sun H."/>
            <person name="Sun S."/>
            <person name="Syed K."/>
            <person name="Tsang A."/>
            <person name="Wiebenga A."/>
            <person name="Young D."/>
            <person name="Pisabarro A."/>
            <person name="Eastwood D.C."/>
            <person name="Martin F."/>
            <person name="Cullen D."/>
            <person name="Grigoriev I.V."/>
            <person name="Hibbett D.S."/>
        </authorList>
    </citation>
    <scope>NUCLEOTIDE SEQUENCE [LARGE SCALE GENOMIC DNA]</scope>
    <source>
        <strain evidence="6">RWD-64-598 SS2</strain>
    </source>
</reference>
<sequence>MDKPKSQHGQDAGRPQPGDGPRPTVDGPNADDFFSSIPFGSTAHHHPSTSSRTESIDSFANAIAQRFGQSDLLTARLIPESHRRTSLLPHSPIPHFNLSPSTPMAHPRRPPISNAPSLTPAQPSVAPEIDFPSVSPADLDQYLDDVSTLILDIRPHAAHTAARIHRSLSLSVPSTLLKRPLFSLAKLTQMLPSPNARTKFSAWTTASRILVYDTDSTVIPTSSNIYGLLRKFRLEGFKGELVWLRGGFHTVWKDQRHLVTSDPASPEEDDEDQPRASGVPSGAAMLRTRHLPKSAFNTSTIAASGPSVGIVPTTRASNPFFDTIRQNVELSHGITERIPLRLPRRVRRRIHDLPFRWLQHIARRSAIRELDPGESSDSEEYMPGDDEPNDGEVDEGSETLAMQFYRIELAEQRRLLTVMEHHSRESGPIAGRSVFAVPSSPHSSKEAFPFSIIAGARAVGPPEDKHADLSSVRVAPEPTRPQVDNTVAALALERPAFRRSSDSSARSSSTSVSSSGKNTPSSSDGAKRSPDLSKSSLAPFKPGDSASQAQASRKSSPPQSAGPSKRRSPPSARSSASPQDHSRVHFPSKEAAGLVPSSKSSRPTSAHPGILYLPLAPPAGLAMGPATTSSPAGLIRSPFERELSPEDDYVNASYVQPLGTPKRYIATQGPLPATYVDFWTLCWEQNVHVIVMLTREVENAMVKCGTYWTDTTYGPLRLRLVSSSPAVSPSETTENKGFFFALRDPTPGGVHNRQRRHTTIKRIFELSHDQYPNVPPRRLTHFQYLEWPDMNVPEDPRGVLQLIREVERAVAESSPGPSPSSTTPDTWPSDNEDTLAAYFSPGGSHHVGTDKERFLHAWRNPELDPKTGVAKFALGKRSPVLLHCSAGVGRTGGFITVDAVLDGIKREMRKRRNMRSQQAAQEMAMDVDEPETVSETSKEPQDVASEGGDVSASGELPTAASSKAEAGDSKETRRAMNDARAQQAGSPIAGTVPLHVTAGADRKKPRRSQHHPHHGKVVGENTDSSESLVVHVPYASGGEGTIGPADDKMDLDNDDKVQLNVTKGGWQSTSTREWAEQVSDQTGAGTMPQTLSDPSLPMPMSLSALPSHVPSRNRSPTSGSVSSGPSALNSADDSIGVGGGASAAESAGGKATSQRSGASGGGSGSEGSAAGLSASGSGAGSGLGSGGSSGIGSGISGLASGGSGVTSGVDSGVDSGGSGVVPPSSSISGNSGSLYASGSGATTSSSALGSSGFMGFMRQRLQDDSGTSLSNISQGSTGSRSKSGSGKPTRLSSAVHFGSESPMSGASKSGESRSGGDNEEYNMDIVEQERPLSVPVPIQDLALSPAGGLPSREGSQVQSRESPPRSGQEAVQFKEASDSPSSRLITTRQRTMSPGRVEEGASLVTDVAAQAPGESQKQSLRLGPGSDKSYDSLKSSDSGVGADAEKSGSGGDGNVLSDGSMGMVPSSRSDSSGEQKAKVGGHSGLLKDISMGNATVDVDEPAPISSKPQLPPSDGIKSGPLQKTAQIQPPTSLPRVPENSDLPPAHSSHPPPTGKHPLPSIIEPDQRAAGHSMIDYKLPRTLHSELSPPLLSSYDDPICTVVQDMREQRMSLCQSLRQYVFVHAAVIEGALMLADEERELYGDSTTSDSSPGGPISSGMSSWGGPRKNDEVEVTKAGSWFAAAIIPDNEPERKTAIRHRVQSFPPRRSLAGSPASSSNGGGMPGTTLKSSGSGVSGSFGSGSKGSGMSSTPSYGKRRASPTELPKEDKTGSTSLAKRPSIKRRTHGSEDSVAEFEAEGSVATRTGRS</sequence>
<dbReference type="PROSITE" id="PS50055">
    <property type="entry name" value="TYR_PHOSPHATASE_PTP"/>
    <property type="match status" value="1"/>
</dbReference>
<feature type="compositionally biased region" description="Low complexity" evidence="2">
    <location>
        <begin position="502"/>
        <end position="523"/>
    </location>
</feature>
<dbReference type="PRINTS" id="PR00700">
    <property type="entry name" value="PRTYPHPHTASE"/>
</dbReference>
<feature type="compositionally biased region" description="Low complexity" evidence="2">
    <location>
        <begin position="1142"/>
        <end position="1157"/>
    </location>
</feature>
<feature type="compositionally biased region" description="Gly residues" evidence="2">
    <location>
        <begin position="1177"/>
        <end position="1205"/>
    </location>
</feature>
<evidence type="ECO:0000313" key="5">
    <source>
        <dbReference type="EMBL" id="EIW86338.1"/>
    </source>
</evidence>
<dbReference type="GeneID" id="19208712"/>
<protein>
    <recommendedName>
        <fullName evidence="7">Phosphatases II</fullName>
    </recommendedName>
</protein>
<dbReference type="SUPFAM" id="SSF52799">
    <property type="entry name" value="(Phosphotyrosine protein) phosphatases II"/>
    <property type="match status" value="1"/>
</dbReference>
<feature type="region of interest" description="Disordered" evidence="2">
    <location>
        <begin position="1"/>
        <end position="54"/>
    </location>
</feature>
<evidence type="ECO:0000259" key="4">
    <source>
        <dbReference type="PROSITE" id="PS50056"/>
    </source>
</evidence>
<feature type="domain" description="Tyrosine specific protein phosphatases" evidence="4">
    <location>
        <begin position="875"/>
        <end position="932"/>
    </location>
</feature>
<gene>
    <name evidence="5" type="ORF">CONPUDRAFT_68880</name>
</gene>
<organism evidence="5 6">
    <name type="scientific">Coniophora puteana (strain RWD-64-598)</name>
    <name type="common">Brown rot fungus</name>
    <dbReference type="NCBI Taxonomy" id="741705"/>
    <lineage>
        <taxon>Eukaryota</taxon>
        <taxon>Fungi</taxon>
        <taxon>Dikarya</taxon>
        <taxon>Basidiomycota</taxon>
        <taxon>Agaricomycotina</taxon>
        <taxon>Agaricomycetes</taxon>
        <taxon>Agaricomycetidae</taxon>
        <taxon>Boletales</taxon>
        <taxon>Coniophorineae</taxon>
        <taxon>Coniophoraceae</taxon>
        <taxon>Coniophora</taxon>
    </lineage>
</organism>
<feature type="compositionally biased region" description="Polar residues" evidence="2">
    <location>
        <begin position="1521"/>
        <end position="1530"/>
    </location>
</feature>
<feature type="compositionally biased region" description="Low complexity" evidence="2">
    <location>
        <begin position="813"/>
        <end position="829"/>
    </location>
</feature>
<feature type="compositionally biased region" description="Low complexity" evidence="2">
    <location>
        <begin position="1091"/>
        <end position="1135"/>
    </location>
</feature>
<feature type="domain" description="Tyrosine-protein phosphatase" evidence="3">
    <location>
        <begin position="578"/>
        <end position="927"/>
    </location>
</feature>
<dbReference type="PANTHER" id="PTHR19134:SF561">
    <property type="entry name" value="PROTEIN TYROSINE PHOSPHATASE 36E, ISOFORM A"/>
    <property type="match status" value="1"/>
</dbReference>
<feature type="region of interest" description="Disordered" evidence="2">
    <location>
        <begin position="84"/>
        <end position="130"/>
    </location>
</feature>
<evidence type="ECO:0000313" key="6">
    <source>
        <dbReference type="Proteomes" id="UP000053558"/>
    </source>
</evidence>
<dbReference type="SMART" id="SM00194">
    <property type="entry name" value="PTPc"/>
    <property type="match status" value="1"/>
</dbReference>
<dbReference type="OrthoDB" id="6058203at2759"/>
<accession>A0A5M3N4V8</accession>
<dbReference type="SMART" id="SM00404">
    <property type="entry name" value="PTPc_motif"/>
    <property type="match status" value="1"/>
</dbReference>
<dbReference type="OMA" id="SHFTHAG"/>
<feature type="compositionally biased region" description="Low complexity" evidence="2">
    <location>
        <begin position="545"/>
        <end position="578"/>
    </location>
</feature>
<dbReference type="Gene3D" id="3.90.190.10">
    <property type="entry name" value="Protein tyrosine phosphatase superfamily"/>
    <property type="match status" value="2"/>
</dbReference>
<keyword evidence="6" id="KW-1185">Reference proteome</keyword>
<feature type="compositionally biased region" description="Basic and acidic residues" evidence="2">
    <location>
        <begin position="1045"/>
        <end position="1057"/>
    </location>
</feature>
<dbReference type="InterPro" id="IPR036873">
    <property type="entry name" value="Rhodanese-like_dom_sf"/>
</dbReference>
<comment type="caution">
    <text evidence="5">The sequence shown here is derived from an EMBL/GenBank/DDBJ whole genome shotgun (WGS) entry which is preliminary data.</text>
</comment>
<feature type="region of interest" description="Disordered" evidence="2">
    <location>
        <begin position="368"/>
        <end position="394"/>
    </location>
</feature>
<evidence type="ECO:0008006" key="7">
    <source>
        <dbReference type="Google" id="ProtNLM"/>
    </source>
</evidence>
<dbReference type="InterPro" id="IPR000242">
    <property type="entry name" value="PTP_cat"/>
</dbReference>
<feature type="compositionally biased region" description="Low complexity" evidence="2">
    <location>
        <begin position="1273"/>
        <end position="1286"/>
    </location>
</feature>
<dbReference type="PROSITE" id="PS50056">
    <property type="entry name" value="TYR_PHOSPHATASE_2"/>
    <property type="match status" value="1"/>
</dbReference>
<name>A0A5M3N4V8_CONPW</name>
<dbReference type="KEGG" id="cput:CONPUDRAFT_68880"/>
<dbReference type="PANTHER" id="PTHR19134">
    <property type="entry name" value="RECEPTOR-TYPE TYROSINE-PROTEIN PHOSPHATASE"/>
    <property type="match status" value="1"/>
</dbReference>
<dbReference type="InterPro" id="IPR016130">
    <property type="entry name" value="Tyr_Pase_AS"/>
</dbReference>
<feature type="compositionally biased region" description="Polar residues" evidence="2">
    <location>
        <begin position="1378"/>
        <end position="1392"/>
    </location>
</feature>
<dbReference type="InterPro" id="IPR000387">
    <property type="entry name" value="Tyr_Pase_dom"/>
</dbReference>
<proteinExistence type="inferred from homology"/>
<dbReference type="Gene3D" id="3.40.250.10">
    <property type="entry name" value="Rhodanese-like domain"/>
    <property type="match status" value="1"/>
</dbReference>
<feature type="compositionally biased region" description="Low complexity" evidence="2">
    <location>
        <begin position="1704"/>
        <end position="1717"/>
    </location>
</feature>
<feature type="compositionally biased region" description="Low complexity" evidence="2">
    <location>
        <begin position="1166"/>
        <end position="1176"/>
    </location>
</feature>
<dbReference type="EMBL" id="JH711573">
    <property type="protein sequence ID" value="EIW86338.1"/>
    <property type="molecule type" value="Genomic_DNA"/>
</dbReference>
<feature type="compositionally biased region" description="Basic and acidic residues" evidence="2">
    <location>
        <begin position="965"/>
        <end position="977"/>
    </location>
</feature>
<dbReference type="PROSITE" id="PS00383">
    <property type="entry name" value="TYR_PHOSPHATASE_1"/>
    <property type="match status" value="1"/>
</dbReference>
<feature type="compositionally biased region" description="Low complexity" evidence="2">
    <location>
        <begin position="1642"/>
        <end position="1664"/>
    </location>
</feature>
<feature type="compositionally biased region" description="Gly residues" evidence="2">
    <location>
        <begin position="1733"/>
        <end position="1744"/>
    </location>
</feature>
<feature type="region of interest" description="Disordered" evidence="2">
    <location>
        <begin position="1699"/>
        <end position="1807"/>
    </location>
</feature>
<dbReference type="GO" id="GO:0004725">
    <property type="term" value="F:protein tyrosine phosphatase activity"/>
    <property type="evidence" value="ECO:0007669"/>
    <property type="project" value="InterPro"/>
</dbReference>
<evidence type="ECO:0000256" key="1">
    <source>
        <dbReference type="ARBA" id="ARBA00009649"/>
    </source>
</evidence>
<feature type="compositionally biased region" description="Acidic residues" evidence="2">
    <location>
        <begin position="372"/>
        <end position="394"/>
    </location>
</feature>
<dbReference type="Proteomes" id="UP000053558">
    <property type="component" value="Unassembled WGS sequence"/>
</dbReference>
<dbReference type="InterPro" id="IPR029021">
    <property type="entry name" value="Prot-tyrosine_phosphatase-like"/>
</dbReference>
<dbReference type="RefSeq" id="XP_007762682.1">
    <property type="nucleotide sequence ID" value="XM_007764492.1"/>
</dbReference>
<evidence type="ECO:0000259" key="3">
    <source>
        <dbReference type="PROSITE" id="PS50055"/>
    </source>
</evidence>
<feature type="compositionally biased region" description="Polar residues" evidence="2">
    <location>
        <begin position="1059"/>
        <end position="1090"/>
    </location>
</feature>
<feature type="compositionally biased region" description="Basic residues" evidence="2">
    <location>
        <begin position="1003"/>
        <end position="1016"/>
    </location>
</feature>
<evidence type="ECO:0000256" key="2">
    <source>
        <dbReference type="SAM" id="MobiDB-lite"/>
    </source>
</evidence>
<dbReference type="Pfam" id="PF00102">
    <property type="entry name" value="Y_phosphatase"/>
    <property type="match status" value="2"/>
</dbReference>
<feature type="region of interest" description="Disordered" evidence="2">
    <location>
        <begin position="461"/>
        <end position="605"/>
    </location>
</feature>
<feature type="region of interest" description="Disordered" evidence="2">
    <location>
        <begin position="259"/>
        <end position="281"/>
    </location>
</feature>
<dbReference type="SUPFAM" id="SSF52821">
    <property type="entry name" value="Rhodanese/Cell cycle control phosphatase"/>
    <property type="match status" value="1"/>
</dbReference>
<dbReference type="InterPro" id="IPR050348">
    <property type="entry name" value="Protein-Tyr_Phosphatase"/>
</dbReference>
<feature type="region of interest" description="Disordered" evidence="2">
    <location>
        <begin position="909"/>
        <end position="1563"/>
    </location>
</feature>
<feature type="compositionally biased region" description="Low complexity" evidence="2">
    <location>
        <begin position="1220"/>
        <end position="1251"/>
    </location>
</feature>
<comment type="similarity">
    <text evidence="1">Belongs to the protein-tyrosine phosphatase family. Non-receptor class subfamily.</text>
</comment>
<dbReference type="InterPro" id="IPR003595">
    <property type="entry name" value="Tyr_Pase_cat"/>
</dbReference>
<feature type="region of interest" description="Disordered" evidence="2">
    <location>
        <begin position="808"/>
        <end position="833"/>
    </location>
</feature>
<feature type="region of interest" description="Disordered" evidence="2">
    <location>
        <begin position="1642"/>
        <end position="1669"/>
    </location>
</feature>